<evidence type="ECO:0000256" key="1">
    <source>
        <dbReference type="SAM" id="MobiDB-lite"/>
    </source>
</evidence>
<keyword evidence="3" id="KW-1185">Reference proteome</keyword>
<evidence type="ECO:0000313" key="3">
    <source>
        <dbReference type="Proteomes" id="UP000008144"/>
    </source>
</evidence>
<reference evidence="2" key="3">
    <citation type="submission" date="2025-09" db="UniProtKB">
        <authorList>
            <consortium name="Ensembl"/>
        </authorList>
    </citation>
    <scope>IDENTIFICATION</scope>
</reference>
<name>H2XJP9_CIOIN</name>
<dbReference type="Ensembl" id="ENSCINT00000035503.1">
    <property type="protein sequence ID" value="ENSCINP00000029881.1"/>
    <property type="gene ID" value="ENSCING00000019014.1"/>
</dbReference>
<reference evidence="3" key="1">
    <citation type="journal article" date="2002" name="Science">
        <title>The draft genome of Ciona intestinalis: insights into chordate and vertebrate origins.</title>
        <authorList>
            <person name="Dehal P."/>
            <person name="Satou Y."/>
            <person name="Campbell R.K."/>
            <person name="Chapman J."/>
            <person name="Degnan B."/>
            <person name="De Tomaso A."/>
            <person name="Davidson B."/>
            <person name="Di Gregorio A."/>
            <person name="Gelpke M."/>
            <person name="Goodstein D.M."/>
            <person name="Harafuji N."/>
            <person name="Hastings K.E."/>
            <person name="Ho I."/>
            <person name="Hotta K."/>
            <person name="Huang W."/>
            <person name="Kawashima T."/>
            <person name="Lemaire P."/>
            <person name="Martinez D."/>
            <person name="Meinertzhagen I.A."/>
            <person name="Necula S."/>
            <person name="Nonaka M."/>
            <person name="Putnam N."/>
            <person name="Rash S."/>
            <person name="Saiga H."/>
            <person name="Satake M."/>
            <person name="Terry A."/>
            <person name="Yamada L."/>
            <person name="Wang H.G."/>
            <person name="Awazu S."/>
            <person name="Azumi K."/>
            <person name="Boore J."/>
            <person name="Branno M."/>
            <person name="Chin-Bow S."/>
            <person name="DeSantis R."/>
            <person name="Doyle S."/>
            <person name="Francino P."/>
            <person name="Keys D.N."/>
            <person name="Haga S."/>
            <person name="Hayashi H."/>
            <person name="Hino K."/>
            <person name="Imai K.S."/>
            <person name="Inaba K."/>
            <person name="Kano S."/>
            <person name="Kobayashi K."/>
            <person name="Kobayashi M."/>
            <person name="Lee B.I."/>
            <person name="Makabe K.W."/>
            <person name="Manohar C."/>
            <person name="Matassi G."/>
            <person name="Medina M."/>
            <person name="Mochizuki Y."/>
            <person name="Mount S."/>
            <person name="Morishita T."/>
            <person name="Miura S."/>
            <person name="Nakayama A."/>
            <person name="Nishizaka S."/>
            <person name="Nomoto H."/>
            <person name="Ohta F."/>
            <person name="Oishi K."/>
            <person name="Rigoutsos I."/>
            <person name="Sano M."/>
            <person name="Sasaki A."/>
            <person name="Sasakura Y."/>
            <person name="Shoguchi E."/>
            <person name="Shin-i T."/>
            <person name="Spagnuolo A."/>
            <person name="Stainier D."/>
            <person name="Suzuki M.M."/>
            <person name="Tassy O."/>
            <person name="Takatori N."/>
            <person name="Tokuoka M."/>
            <person name="Yagi K."/>
            <person name="Yoshizaki F."/>
            <person name="Wada S."/>
            <person name="Zhang C."/>
            <person name="Hyatt P.D."/>
            <person name="Larimer F."/>
            <person name="Detter C."/>
            <person name="Doggett N."/>
            <person name="Glavina T."/>
            <person name="Hawkins T."/>
            <person name="Richardson P."/>
            <person name="Lucas S."/>
            <person name="Kohara Y."/>
            <person name="Levine M."/>
            <person name="Satoh N."/>
            <person name="Rokhsar D.S."/>
        </authorList>
    </citation>
    <scope>NUCLEOTIDE SEQUENCE [LARGE SCALE GENOMIC DNA]</scope>
</reference>
<feature type="region of interest" description="Disordered" evidence="1">
    <location>
        <begin position="22"/>
        <end position="48"/>
    </location>
</feature>
<dbReference type="InParanoid" id="H2XJP9"/>
<protein>
    <submittedName>
        <fullName evidence="2">Uncharacterized protein</fullName>
    </submittedName>
</protein>
<sequence length="48" mass="5866">MKTNSRKNLLPFSYVLSIVEQETRKEKRENEKTQKPQKKFSDRQLHFV</sequence>
<dbReference type="AlphaFoldDB" id="H2XJP9"/>
<reference evidence="2" key="2">
    <citation type="submission" date="2025-08" db="UniProtKB">
        <authorList>
            <consortium name="Ensembl"/>
        </authorList>
    </citation>
    <scope>IDENTIFICATION</scope>
</reference>
<organism evidence="2 3">
    <name type="scientific">Ciona intestinalis</name>
    <name type="common">Transparent sea squirt</name>
    <name type="synonym">Ascidia intestinalis</name>
    <dbReference type="NCBI Taxonomy" id="7719"/>
    <lineage>
        <taxon>Eukaryota</taxon>
        <taxon>Metazoa</taxon>
        <taxon>Chordata</taxon>
        <taxon>Tunicata</taxon>
        <taxon>Ascidiacea</taxon>
        <taxon>Phlebobranchia</taxon>
        <taxon>Cionidae</taxon>
        <taxon>Ciona</taxon>
    </lineage>
</organism>
<dbReference type="HOGENOM" id="CLU_3159700_0_0_1"/>
<accession>H2XJP9</accession>
<evidence type="ECO:0000313" key="2">
    <source>
        <dbReference type="Ensembl" id="ENSCINP00000029881.1"/>
    </source>
</evidence>
<proteinExistence type="predicted"/>
<dbReference type="Proteomes" id="UP000008144">
    <property type="component" value="Unassembled WGS sequence"/>
</dbReference>